<organism evidence="2 3">
    <name type="scientific">Flaviaesturariibacter amylovorans</name>
    <dbReference type="NCBI Taxonomy" id="1084520"/>
    <lineage>
        <taxon>Bacteria</taxon>
        <taxon>Pseudomonadati</taxon>
        <taxon>Bacteroidota</taxon>
        <taxon>Chitinophagia</taxon>
        <taxon>Chitinophagales</taxon>
        <taxon>Chitinophagaceae</taxon>
        <taxon>Flaviaestuariibacter</taxon>
    </lineage>
</organism>
<protein>
    <recommendedName>
        <fullName evidence="4">GWxTD domain-containing protein</fullName>
    </recommendedName>
</protein>
<evidence type="ECO:0000256" key="1">
    <source>
        <dbReference type="SAM" id="MobiDB-lite"/>
    </source>
</evidence>
<evidence type="ECO:0000313" key="3">
    <source>
        <dbReference type="Proteomes" id="UP001501725"/>
    </source>
</evidence>
<name>A0ABP8GXT6_9BACT</name>
<sequence length="480" mass="54556">MVLAILAGAGSTQAQGSRRDSVLVAASMQYGNETWLRRLFLGSNYRRDWETPVKLPVFHLKAQGYTISELGGGKQTKSLQLKDAQGREWALRTVDKDVTMGLPPALRKTFFRRLTQDQVSAAHPYAPLVVSRLARAMGVVAPAPKFYYIPDDPDFGEFRSMFAHTVCMLEEREPTPDGSDTRNSTSMIEKILADGTRVPDAESILKARLLDMLVGDWDRHADQWRWADRKREGATYYYGIPRDRDQAFFRANAPVPRFMRILGLRFLVSFDGDFSNLKSLNYKSWPFDRFFLGSLDRETWKRALEDIKTRLTDDVIRDAVRALPAEVYALSGPRIERDLRGRRDRFADKAMSYYKFLSGVVDVYGSNREEEFVASGSGDSLRVQVYQFAGGKRGRLLYERRFLRGDTRTVRLHGLRGNDRYTIAEGGSRIRVELLGEEGVDRYSVGRGQKVRIRDADRATEGPAGKRDPRNDVAAGEPLR</sequence>
<gene>
    <name evidence="2" type="ORF">GCM10023184_23500</name>
</gene>
<accession>A0ABP8GXT6</accession>
<evidence type="ECO:0008006" key="4">
    <source>
        <dbReference type="Google" id="ProtNLM"/>
    </source>
</evidence>
<keyword evidence="3" id="KW-1185">Reference proteome</keyword>
<dbReference type="Proteomes" id="UP001501725">
    <property type="component" value="Unassembled WGS sequence"/>
</dbReference>
<feature type="region of interest" description="Disordered" evidence="1">
    <location>
        <begin position="454"/>
        <end position="480"/>
    </location>
</feature>
<evidence type="ECO:0000313" key="2">
    <source>
        <dbReference type="EMBL" id="GAA4331528.1"/>
    </source>
</evidence>
<dbReference type="EMBL" id="BAABGY010000007">
    <property type="protein sequence ID" value="GAA4331528.1"/>
    <property type="molecule type" value="Genomic_DNA"/>
</dbReference>
<proteinExistence type="predicted"/>
<feature type="compositionally biased region" description="Basic and acidic residues" evidence="1">
    <location>
        <begin position="454"/>
        <end position="471"/>
    </location>
</feature>
<comment type="caution">
    <text evidence="2">The sequence shown here is derived from an EMBL/GenBank/DDBJ whole genome shotgun (WGS) entry which is preliminary data.</text>
</comment>
<reference evidence="3" key="1">
    <citation type="journal article" date="2019" name="Int. J. Syst. Evol. Microbiol.">
        <title>The Global Catalogue of Microorganisms (GCM) 10K type strain sequencing project: providing services to taxonomists for standard genome sequencing and annotation.</title>
        <authorList>
            <consortium name="The Broad Institute Genomics Platform"/>
            <consortium name="The Broad Institute Genome Sequencing Center for Infectious Disease"/>
            <person name="Wu L."/>
            <person name="Ma J."/>
        </authorList>
    </citation>
    <scope>NUCLEOTIDE SEQUENCE [LARGE SCALE GENOMIC DNA]</scope>
    <source>
        <strain evidence="3">JCM 17919</strain>
    </source>
</reference>